<keyword evidence="3" id="KW-1185">Reference proteome</keyword>
<proteinExistence type="predicted"/>
<feature type="region of interest" description="Disordered" evidence="1">
    <location>
        <begin position="343"/>
        <end position="421"/>
    </location>
</feature>
<reference evidence="2" key="1">
    <citation type="submission" date="2016-11" db="EMBL/GenBank/DDBJ databases">
        <title>The genome of Nicotiana attenuata.</title>
        <authorList>
            <person name="Xu S."/>
            <person name="Brockmoeller T."/>
            <person name="Gaquerel E."/>
            <person name="Navarro A."/>
            <person name="Kuhl H."/>
            <person name="Gase K."/>
            <person name="Ling Z."/>
            <person name="Zhou W."/>
            <person name="Kreitzer C."/>
            <person name="Stanke M."/>
            <person name="Tang H."/>
            <person name="Lyons E."/>
            <person name="Pandey P."/>
            <person name="Pandey S.P."/>
            <person name="Timmermann B."/>
            <person name="Baldwin I.T."/>
        </authorList>
    </citation>
    <scope>NUCLEOTIDE SEQUENCE [LARGE SCALE GENOMIC DNA]</scope>
    <source>
        <strain evidence="2">UT</strain>
    </source>
</reference>
<name>A0A1J6ILR0_NICAT</name>
<dbReference type="Proteomes" id="UP000187609">
    <property type="component" value="Unassembled WGS sequence"/>
</dbReference>
<dbReference type="Gramene" id="OIS96096">
    <property type="protein sequence ID" value="OIS96096"/>
    <property type="gene ID" value="A4A49_23081"/>
</dbReference>
<evidence type="ECO:0000313" key="2">
    <source>
        <dbReference type="EMBL" id="OIS96096.1"/>
    </source>
</evidence>
<sequence>MVDTSSKVVSRKDRSKPTYDVPASTVLARLHEAVGAEKSVPIPSVIAVPGKQLTCVVSNLEATVPLNVTADRTVAVGSTDDTRIATVPVVASVVVQGGKELDRVASVVDGKGQTIVQQAAPTKSLDAKSVVSTTTVEKPAGATAVHDEGQAAPGALTPIGTMTTKVDLDTPKAGLSIAKGAGQARKSATNPSNSATKSMDWTVMNRTPTKKKSPGLQNQILSSKTIGVSNSFDALVNEHEQDAKEAGQQIGDEARLITGKTNSSGSEVHQQTSKEIGARVHDSTEIVSVDDLNIQMPGEAVPTLQFSSQELANMIKESQTSSKDQQVATSAIIVNPKTWAERVEEEQEEDYADSYQDDSDDAAAQCSGDDSGQKNLGVKGEAVVEQLSISSTSLPKKRGLSPNAAAFIPSGQKQMHSKVAD</sequence>
<organism evidence="2 3">
    <name type="scientific">Nicotiana attenuata</name>
    <name type="common">Coyote tobacco</name>
    <dbReference type="NCBI Taxonomy" id="49451"/>
    <lineage>
        <taxon>Eukaryota</taxon>
        <taxon>Viridiplantae</taxon>
        <taxon>Streptophyta</taxon>
        <taxon>Embryophyta</taxon>
        <taxon>Tracheophyta</taxon>
        <taxon>Spermatophyta</taxon>
        <taxon>Magnoliopsida</taxon>
        <taxon>eudicotyledons</taxon>
        <taxon>Gunneridae</taxon>
        <taxon>Pentapetalae</taxon>
        <taxon>asterids</taxon>
        <taxon>lamiids</taxon>
        <taxon>Solanales</taxon>
        <taxon>Solanaceae</taxon>
        <taxon>Nicotianoideae</taxon>
        <taxon>Nicotianeae</taxon>
        <taxon>Nicotiana</taxon>
    </lineage>
</organism>
<evidence type="ECO:0000256" key="1">
    <source>
        <dbReference type="SAM" id="MobiDB-lite"/>
    </source>
</evidence>
<accession>A0A1J6ILR0</accession>
<protein>
    <submittedName>
        <fullName evidence="2">Uncharacterized protein</fullName>
    </submittedName>
</protein>
<comment type="caution">
    <text evidence="2">The sequence shown here is derived from an EMBL/GenBank/DDBJ whole genome shotgun (WGS) entry which is preliminary data.</text>
</comment>
<feature type="compositionally biased region" description="Acidic residues" evidence="1">
    <location>
        <begin position="343"/>
        <end position="361"/>
    </location>
</feature>
<dbReference type="EMBL" id="MJEQ01037194">
    <property type="protein sequence ID" value="OIS96096.1"/>
    <property type="molecule type" value="Genomic_DNA"/>
</dbReference>
<gene>
    <name evidence="2" type="ORF">A4A49_23081</name>
</gene>
<evidence type="ECO:0000313" key="3">
    <source>
        <dbReference type="Proteomes" id="UP000187609"/>
    </source>
</evidence>
<dbReference type="AlphaFoldDB" id="A0A1J6ILR0"/>